<accession>A0AAE0HCR0</accession>
<evidence type="ECO:0000256" key="1">
    <source>
        <dbReference type="SAM" id="MobiDB-lite"/>
    </source>
</evidence>
<dbReference type="GeneID" id="87835858"/>
<dbReference type="Pfam" id="PF00856">
    <property type="entry name" value="SET"/>
    <property type="match status" value="1"/>
</dbReference>
<dbReference type="InterPro" id="IPR053209">
    <property type="entry name" value="Gramillin-biosynth_MTr"/>
</dbReference>
<dbReference type="SMART" id="SM00317">
    <property type="entry name" value="SET"/>
    <property type="match status" value="1"/>
</dbReference>
<name>A0AAE0HCR0_9PEZI</name>
<dbReference type="PROSITE" id="PS50280">
    <property type="entry name" value="SET"/>
    <property type="match status" value="1"/>
</dbReference>
<dbReference type="InterPro" id="IPR011990">
    <property type="entry name" value="TPR-like_helical_dom_sf"/>
</dbReference>
<dbReference type="CDD" id="cd20071">
    <property type="entry name" value="SET_SMYD"/>
    <property type="match status" value="1"/>
</dbReference>
<comment type="caution">
    <text evidence="3">The sequence shown here is derived from an EMBL/GenBank/DDBJ whole genome shotgun (WGS) entry which is preliminary data.</text>
</comment>
<dbReference type="PANTHER" id="PTHR47643:SF2">
    <property type="entry name" value="TPR DOMAIN PROTEIN (AFU_ORTHOLOGUE AFUA_5G12710)"/>
    <property type="match status" value="1"/>
</dbReference>
<dbReference type="SUPFAM" id="SSF82199">
    <property type="entry name" value="SET domain"/>
    <property type="match status" value="1"/>
</dbReference>
<feature type="compositionally biased region" description="Polar residues" evidence="1">
    <location>
        <begin position="737"/>
        <end position="748"/>
    </location>
</feature>
<dbReference type="PANTHER" id="PTHR47643">
    <property type="entry name" value="TPR DOMAIN PROTEIN (AFU_ORTHOLOGUE AFUA_5G12710)"/>
    <property type="match status" value="1"/>
</dbReference>
<dbReference type="Proteomes" id="UP001278766">
    <property type="component" value="Unassembled WGS sequence"/>
</dbReference>
<feature type="domain" description="SET" evidence="2">
    <location>
        <begin position="293"/>
        <end position="477"/>
    </location>
</feature>
<keyword evidence="4" id="KW-1185">Reference proteome</keyword>
<dbReference type="RefSeq" id="XP_062657647.1">
    <property type="nucleotide sequence ID" value="XM_062798910.1"/>
</dbReference>
<proteinExistence type="predicted"/>
<evidence type="ECO:0000259" key="2">
    <source>
        <dbReference type="PROSITE" id="PS50280"/>
    </source>
</evidence>
<feature type="region of interest" description="Disordered" evidence="1">
    <location>
        <begin position="686"/>
        <end position="748"/>
    </location>
</feature>
<sequence length="748" mass="82572">MRQGTRLSYVPPSYPPCVAPFSELKKTMMGDLLLETHNRGTYMLVRSLTPQDRTTAVLAIVEDEKGDVLMLQLHHQVDDREPLVREGTVMILKEPFFRMMMDGNYGLRVDHVSDVVLLPANDERIPAAWRGKPDHSGTALAWKAQGNNHFNRSEYRSAIECYTQSLAYPSTLEEICTVRLSRSVAFLKARQYDAALLDTELVTTTAAAGSNLADKARFRKAEALYGLERYRECCEVLKELRLDYPHNAPAKALLTRGIARLAEQTNGEYQFKQLHDDAAKLRPPHLDHATYIGPVRVQDAGSRGRGLFTTKAVKAGDLLFCEKAFAYVFSDADAGTREVPLLVDPRAGGTVGTQSDLVNMTIQKLHRNPSLTPAITNLHHGSYQPVATTQVDGQSIIDSFHVRRTVGINVFSSSLSSLVQLANPNGPMGNASGIWPLASYLNHSCAGNAFRAFIGDLLIARATRDLPAGTELTWWYYLLDVGGESEGEKRSDMLRHWGFECDCPLCADAKRSGERVARTRRALVTELERGVEELRRGVEAGVLSTAARDAVLRSVESGVEALEETYARPAEEVPRFDVWGARMDLVEAVWVRRRTMAAEQAVRLMLRALGALGYVIEGGERGTVVVRKWGVMDGGVVGCWMLLRDAYRETAPELVAPAEEYARTAYRTLIGEDETFVHFRVGPATPTASWSQSVTSRPSPSRLSGGSSPPRSMPTPSTPRPAATSRWGKSARMRSAQGGTQPTTPRKK</sequence>
<evidence type="ECO:0000313" key="4">
    <source>
        <dbReference type="Proteomes" id="UP001278766"/>
    </source>
</evidence>
<organism evidence="3 4">
    <name type="scientific">Chaetomium fimeti</name>
    <dbReference type="NCBI Taxonomy" id="1854472"/>
    <lineage>
        <taxon>Eukaryota</taxon>
        <taxon>Fungi</taxon>
        <taxon>Dikarya</taxon>
        <taxon>Ascomycota</taxon>
        <taxon>Pezizomycotina</taxon>
        <taxon>Sordariomycetes</taxon>
        <taxon>Sordariomycetidae</taxon>
        <taxon>Sordariales</taxon>
        <taxon>Chaetomiaceae</taxon>
        <taxon>Chaetomium</taxon>
    </lineage>
</organism>
<dbReference type="Gene3D" id="1.25.40.10">
    <property type="entry name" value="Tetratricopeptide repeat domain"/>
    <property type="match status" value="1"/>
</dbReference>
<evidence type="ECO:0000313" key="3">
    <source>
        <dbReference type="EMBL" id="KAK3294133.1"/>
    </source>
</evidence>
<reference evidence="3" key="2">
    <citation type="submission" date="2023-06" db="EMBL/GenBank/DDBJ databases">
        <authorList>
            <consortium name="Lawrence Berkeley National Laboratory"/>
            <person name="Haridas S."/>
            <person name="Hensen N."/>
            <person name="Bonometti L."/>
            <person name="Westerberg I."/>
            <person name="Brannstrom I.O."/>
            <person name="Guillou S."/>
            <person name="Cros-Aarteil S."/>
            <person name="Calhoun S."/>
            <person name="Kuo A."/>
            <person name="Mondo S."/>
            <person name="Pangilinan J."/>
            <person name="Riley R."/>
            <person name="Labutti K."/>
            <person name="Andreopoulos B."/>
            <person name="Lipzen A."/>
            <person name="Chen C."/>
            <person name="Yanf M."/>
            <person name="Daum C."/>
            <person name="Ng V."/>
            <person name="Clum A."/>
            <person name="Steindorff A."/>
            <person name="Ohm R."/>
            <person name="Martin F."/>
            <person name="Silar P."/>
            <person name="Natvig D."/>
            <person name="Lalanne C."/>
            <person name="Gautier V."/>
            <person name="Ament-Velasquez S.L."/>
            <person name="Kruys A."/>
            <person name="Hutchinson M.I."/>
            <person name="Powell A.J."/>
            <person name="Barry K."/>
            <person name="Miller A.N."/>
            <person name="Grigoriev I.V."/>
            <person name="Debuchy R."/>
            <person name="Gladieux P."/>
            <person name="Thoren M.H."/>
            <person name="Johannesson H."/>
        </authorList>
    </citation>
    <scope>NUCLEOTIDE SEQUENCE</scope>
    <source>
        <strain evidence="3">CBS 168.71</strain>
    </source>
</reference>
<dbReference type="EMBL" id="JAUEPN010000005">
    <property type="protein sequence ID" value="KAK3294133.1"/>
    <property type="molecule type" value="Genomic_DNA"/>
</dbReference>
<reference evidence="3" key="1">
    <citation type="journal article" date="2023" name="Mol. Phylogenet. Evol.">
        <title>Genome-scale phylogeny and comparative genomics of the fungal order Sordariales.</title>
        <authorList>
            <person name="Hensen N."/>
            <person name="Bonometti L."/>
            <person name="Westerberg I."/>
            <person name="Brannstrom I.O."/>
            <person name="Guillou S."/>
            <person name="Cros-Aarteil S."/>
            <person name="Calhoun S."/>
            <person name="Haridas S."/>
            <person name="Kuo A."/>
            <person name="Mondo S."/>
            <person name="Pangilinan J."/>
            <person name="Riley R."/>
            <person name="LaButti K."/>
            <person name="Andreopoulos B."/>
            <person name="Lipzen A."/>
            <person name="Chen C."/>
            <person name="Yan M."/>
            <person name="Daum C."/>
            <person name="Ng V."/>
            <person name="Clum A."/>
            <person name="Steindorff A."/>
            <person name="Ohm R.A."/>
            <person name="Martin F."/>
            <person name="Silar P."/>
            <person name="Natvig D.O."/>
            <person name="Lalanne C."/>
            <person name="Gautier V."/>
            <person name="Ament-Velasquez S.L."/>
            <person name="Kruys A."/>
            <person name="Hutchinson M.I."/>
            <person name="Powell A.J."/>
            <person name="Barry K."/>
            <person name="Miller A.N."/>
            <person name="Grigoriev I.V."/>
            <person name="Debuchy R."/>
            <person name="Gladieux P."/>
            <person name="Hiltunen Thoren M."/>
            <person name="Johannesson H."/>
        </authorList>
    </citation>
    <scope>NUCLEOTIDE SEQUENCE</scope>
    <source>
        <strain evidence="3">CBS 168.71</strain>
    </source>
</reference>
<gene>
    <name evidence="3" type="ORF">B0H64DRAFT_180674</name>
</gene>
<dbReference type="Gene3D" id="2.170.270.10">
    <property type="entry name" value="SET domain"/>
    <property type="match status" value="1"/>
</dbReference>
<dbReference type="InterPro" id="IPR001214">
    <property type="entry name" value="SET_dom"/>
</dbReference>
<dbReference type="InterPro" id="IPR046341">
    <property type="entry name" value="SET_dom_sf"/>
</dbReference>
<dbReference type="AlphaFoldDB" id="A0AAE0HCR0"/>
<dbReference type="SUPFAM" id="SSF48452">
    <property type="entry name" value="TPR-like"/>
    <property type="match status" value="1"/>
</dbReference>
<feature type="compositionally biased region" description="Low complexity" evidence="1">
    <location>
        <begin position="695"/>
        <end position="710"/>
    </location>
</feature>
<protein>
    <submittedName>
        <fullName evidence="3">TPR domain protein</fullName>
    </submittedName>
</protein>